<proteinExistence type="predicted"/>
<evidence type="ECO:0000313" key="2">
    <source>
        <dbReference type="Proteomes" id="UP000267268"/>
    </source>
</evidence>
<accession>A0A3Q9FTG2</accession>
<protein>
    <submittedName>
        <fullName evidence="1">Uncharacterized protein</fullName>
    </submittedName>
</protein>
<sequence>MISLQTFSCFGQENRISLDESWIDIINDDEIFVSAQKKSPKALLYTYVIIRLENKDSLVNKLVDLSLECATDSNNFLIQKQLILPSREDILLQMKLEIGNTVVEVNTIKFLVKDVEP</sequence>
<keyword evidence="2" id="KW-1185">Reference proteome</keyword>
<dbReference type="RefSeq" id="WP_126617723.1">
    <property type="nucleotide sequence ID" value="NZ_CP034562.1"/>
</dbReference>
<dbReference type="Proteomes" id="UP000267268">
    <property type="component" value="Chromosome 1"/>
</dbReference>
<reference evidence="1 2" key="1">
    <citation type="submission" date="2018-12" db="EMBL/GenBank/DDBJ databases">
        <title>Flammeovirga pectinis sp. nov., isolated from the gut of the Korean scallop, Patinopecten yessoensis.</title>
        <authorList>
            <person name="Bae J.-W."/>
            <person name="Jeong Y.-S."/>
            <person name="Kang W."/>
        </authorList>
    </citation>
    <scope>NUCLEOTIDE SEQUENCE [LARGE SCALE GENOMIC DNA]</scope>
    <source>
        <strain evidence="1 2">L12M1</strain>
    </source>
</reference>
<gene>
    <name evidence="1" type="ORF">EI427_19040</name>
</gene>
<dbReference type="KEGG" id="fll:EI427_19040"/>
<dbReference type="EMBL" id="CP034562">
    <property type="protein sequence ID" value="AZQ64236.1"/>
    <property type="molecule type" value="Genomic_DNA"/>
</dbReference>
<dbReference type="OrthoDB" id="980524at2"/>
<name>A0A3Q9FTG2_9BACT</name>
<dbReference type="AlphaFoldDB" id="A0A3Q9FTG2"/>
<organism evidence="1 2">
    <name type="scientific">Flammeovirga pectinis</name>
    <dbReference type="NCBI Taxonomy" id="2494373"/>
    <lineage>
        <taxon>Bacteria</taxon>
        <taxon>Pseudomonadati</taxon>
        <taxon>Bacteroidota</taxon>
        <taxon>Cytophagia</taxon>
        <taxon>Cytophagales</taxon>
        <taxon>Flammeovirgaceae</taxon>
        <taxon>Flammeovirga</taxon>
    </lineage>
</organism>
<evidence type="ECO:0000313" key="1">
    <source>
        <dbReference type="EMBL" id="AZQ64236.1"/>
    </source>
</evidence>